<gene>
    <name evidence="2" type="ORF">DR864_20335</name>
</gene>
<dbReference type="EMBL" id="CP030850">
    <property type="protein sequence ID" value="AXE19928.1"/>
    <property type="molecule type" value="Genomic_DNA"/>
</dbReference>
<keyword evidence="1" id="KW-0812">Transmembrane</keyword>
<accession>A0A344TMQ7</accession>
<evidence type="ECO:0000256" key="1">
    <source>
        <dbReference type="SAM" id="Phobius"/>
    </source>
</evidence>
<dbReference type="Proteomes" id="UP000251993">
    <property type="component" value="Chromosome"/>
</dbReference>
<dbReference type="RefSeq" id="WP_114068695.1">
    <property type="nucleotide sequence ID" value="NZ_CP030850.1"/>
</dbReference>
<name>A0A344TMQ7_9BACT</name>
<keyword evidence="1" id="KW-0472">Membrane</keyword>
<keyword evidence="1" id="KW-1133">Transmembrane helix</keyword>
<protein>
    <submittedName>
        <fullName evidence="2">Uncharacterized protein</fullName>
    </submittedName>
</protein>
<evidence type="ECO:0000313" key="2">
    <source>
        <dbReference type="EMBL" id="AXE19928.1"/>
    </source>
</evidence>
<keyword evidence="3" id="KW-1185">Reference proteome</keyword>
<sequence>MQQLNDDELFEVLDGTATEELRQRHQYWLETDTAYCEYFIELSQLHNDLETMHLESPSMAFENNVIRQWTSDKSPSTRLVMIKWMPFLFIGMMLLLTLAGVSILGETQPTNLWTEQLQGLDQSLNLTLVQQVLLPLNAVLFLLIAERILRKRLNQQP</sequence>
<feature type="transmembrane region" description="Helical" evidence="1">
    <location>
        <begin position="84"/>
        <end position="104"/>
    </location>
</feature>
<dbReference type="AlphaFoldDB" id="A0A344TMQ7"/>
<evidence type="ECO:0000313" key="3">
    <source>
        <dbReference type="Proteomes" id="UP000251993"/>
    </source>
</evidence>
<organism evidence="2 3">
    <name type="scientific">Runella rosea</name>
    <dbReference type="NCBI Taxonomy" id="2259595"/>
    <lineage>
        <taxon>Bacteria</taxon>
        <taxon>Pseudomonadati</taxon>
        <taxon>Bacteroidota</taxon>
        <taxon>Cytophagia</taxon>
        <taxon>Cytophagales</taxon>
        <taxon>Spirosomataceae</taxon>
        <taxon>Runella</taxon>
    </lineage>
</organism>
<dbReference type="KEGG" id="run:DR864_20335"/>
<proteinExistence type="predicted"/>
<reference evidence="2 3" key="1">
    <citation type="submission" date="2018-07" db="EMBL/GenBank/DDBJ databases">
        <title>Genome sequencing of Runella.</title>
        <authorList>
            <person name="Baek M.-G."/>
            <person name="Yi H."/>
        </authorList>
    </citation>
    <scope>NUCLEOTIDE SEQUENCE [LARGE SCALE GENOMIC DNA]</scope>
    <source>
        <strain evidence="2 3">HYN0085</strain>
    </source>
</reference>
<feature type="transmembrane region" description="Helical" evidence="1">
    <location>
        <begin position="124"/>
        <end position="145"/>
    </location>
</feature>
<dbReference type="OrthoDB" id="960495at2"/>